<evidence type="ECO:0000313" key="5">
    <source>
        <dbReference type="EMBL" id="MBR8537607.1"/>
    </source>
</evidence>
<dbReference type="NCBIfam" id="NF001159">
    <property type="entry name" value="PRK00150.1-3"/>
    <property type="match status" value="1"/>
</dbReference>
<evidence type="ECO:0000313" key="6">
    <source>
        <dbReference type="Proteomes" id="UP000679220"/>
    </source>
</evidence>
<keyword evidence="2 4" id="KW-0479">Metal-binding</keyword>
<evidence type="ECO:0000256" key="1">
    <source>
        <dbReference type="ARBA" id="ARBA00010759"/>
    </source>
</evidence>
<keyword evidence="6" id="KW-1185">Reference proteome</keyword>
<sequence>MILPIAVYGHPVLRQVANTIEPDYPNLQQFINDLWATMYRTDGIGLAAPQVAHSIRVFVIDLDVFKDEHPELKGFKKTFINPRIEFYSSKKIKLSEGCLSLPGIHKKVKRPDRICIHYQDEAFNHITEEYAGFAARVIQHEYDHLEGKLFIDELNWLTKVMLKRQLLNLQNGKVNADYRTLSV</sequence>
<dbReference type="CDD" id="cd00487">
    <property type="entry name" value="Pep_deformylase"/>
    <property type="match status" value="1"/>
</dbReference>
<dbReference type="NCBIfam" id="TIGR00079">
    <property type="entry name" value="pept_deformyl"/>
    <property type="match status" value="1"/>
</dbReference>
<comment type="caution">
    <text evidence="5">The sequence shown here is derived from an EMBL/GenBank/DDBJ whole genome shotgun (WGS) entry which is preliminary data.</text>
</comment>
<dbReference type="PANTHER" id="PTHR10458">
    <property type="entry name" value="PEPTIDE DEFORMYLASE"/>
    <property type="match status" value="1"/>
</dbReference>
<dbReference type="GO" id="GO:0042586">
    <property type="term" value="F:peptide deformylase activity"/>
    <property type="evidence" value="ECO:0007669"/>
    <property type="project" value="UniProtKB-UniRule"/>
</dbReference>
<dbReference type="PRINTS" id="PR01576">
    <property type="entry name" value="PDEFORMYLASE"/>
</dbReference>
<dbReference type="PANTHER" id="PTHR10458:SF22">
    <property type="entry name" value="PEPTIDE DEFORMYLASE"/>
    <property type="match status" value="1"/>
</dbReference>
<name>A0A941F6S9_9BACT</name>
<keyword evidence="4" id="KW-0408">Iron</keyword>
<dbReference type="GO" id="GO:0046872">
    <property type="term" value="F:metal ion binding"/>
    <property type="evidence" value="ECO:0007669"/>
    <property type="project" value="UniProtKB-KW"/>
</dbReference>
<gene>
    <name evidence="4 5" type="primary">def</name>
    <name evidence="5" type="ORF">KDU71_18705</name>
</gene>
<evidence type="ECO:0000256" key="2">
    <source>
        <dbReference type="ARBA" id="ARBA00022723"/>
    </source>
</evidence>
<feature type="binding site" evidence="4">
    <location>
        <position position="144"/>
    </location>
    <ligand>
        <name>Fe cation</name>
        <dbReference type="ChEBI" id="CHEBI:24875"/>
    </ligand>
</feature>
<comment type="cofactor">
    <cofactor evidence="4">
        <name>Fe(2+)</name>
        <dbReference type="ChEBI" id="CHEBI:29033"/>
    </cofactor>
    <text evidence="4">Binds 1 Fe(2+) ion.</text>
</comment>
<dbReference type="InterPro" id="IPR023635">
    <property type="entry name" value="Peptide_deformylase"/>
</dbReference>
<evidence type="ECO:0000256" key="4">
    <source>
        <dbReference type="HAMAP-Rule" id="MF_00163"/>
    </source>
</evidence>
<proteinExistence type="inferred from homology"/>
<dbReference type="Pfam" id="PF01327">
    <property type="entry name" value="Pep_deformylase"/>
    <property type="match status" value="1"/>
</dbReference>
<dbReference type="AlphaFoldDB" id="A0A941F6S9"/>
<evidence type="ECO:0000256" key="3">
    <source>
        <dbReference type="ARBA" id="ARBA00022801"/>
    </source>
</evidence>
<dbReference type="InterPro" id="IPR036821">
    <property type="entry name" value="Peptide_deformylase_sf"/>
</dbReference>
<reference evidence="5" key="1">
    <citation type="journal article" date="2018" name="Int. J. Syst. Evol. Microbiol.">
        <title>Carboxylicivirga sediminis sp. nov., isolated from coastal sediment.</title>
        <authorList>
            <person name="Wang F.Q."/>
            <person name="Ren L.H."/>
            <person name="Zou R.J."/>
            <person name="Sun Y.Z."/>
            <person name="Liu X.J."/>
            <person name="Jiang F."/>
            <person name="Liu L.J."/>
        </authorList>
    </citation>
    <scope>NUCLEOTIDE SEQUENCE</scope>
    <source>
        <strain evidence="5">JR1</strain>
    </source>
</reference>
<dbReference type="GO" id="GO:0006412">
    <property type="term" value="P:translation"/>
    <property type="evidence" value="ECO:0007669"/>
    <property type="project" value="UniProtKB-UniRule"/>
</dbReference>
<feature type="binding site" evidence="4">
    <location>
        <position position="140"/>
    </location>
    <ligand>
        <name>Fe cation</name>
        <dbReference type="ChEBI" id="CHEBI:24875"/>
    </ligand>
</feature>
<accession>A0A941F6S9</accession>
<feature type="binding site" evidence="4">
    <location>
        <position position="98"/>
    </location>
    <ligand>
        <name>Fe cation</name>
        <dbReference type="ChEBI" id="CHEBI:24875"/>
    </ligand>
</feature>
<comment type="similarity">
    <text evidence="1 4">Belongs to the polypeptide deformylase family.</text>
</comment>
<dbReference type="EC" id="3.5.1.88" evidence="4"/>
<dbReference type="Gene3D" id="3.90.45.10">
    <property type="entry name" value="Peptide deformylase"/>
    <property type="match status" value="1"/>
</dbReference>
<dbReference type="HAMAP" id="MF_00163">
    <property type="entry name" value="Pep_deformylase"/>
    <property type="match status" value="1"/>
</dbReference>
<keyword evidence="4" id="KW-0648">Protein biosynthesis</keyword>
<reference evidence="5" key="2">
    <citation type="submission" date="2021-04" db="EMBL/GenBank/DDBJ databases">
        <authorList>
            <person name="Zhang T."/>
            <person name="Zhang Y."/>
            <person name="Lu D."/>
            <person name="Zuo D."/>
            <person name="Du Z."/>
        </authorList>
    </citation>
    <scope>NUCLEOTIDE SEQUENCE</scope>
    <source>
        <strain evidence="5">JR1</strain>
    </source>
</reference>
<comment type="catalytic activity">
    <reaction evidence="4">
        <text>N-terminal N-formyl-L-methionyl-[peptide] + H2O = N-terminal L-methionyl-[peptide] + formate</text>
        <dbReference type="Rhea" id="RHEA:24420"/>
        <dbReference type="Rhea" id="RHEA-COMP:10639"/>
        <dbReference type="Rhea" id="RHEA-COMP:10640"/>
        <dbReference type="ChEBI" id="CHEBI:15377"/>
        <dbReference type="ChEBI" id="CHEBI:15740"/>
        <dbReference type="ChEBI" id="CHEBI:49298"/>
        <dbReference type="ChEBI" id="CHEBI:64731"/>
        <dbReference type="EC" id="3.5.1.88"/>
    </reaction>
</comment>
<keyword evidence="3 4" id="KW-0378">Hydrolase</keyword>
<feature type="active site" evidence="4">
    <location>
        <position position="141"/>
    </location>
</feature>
<dbReference type="SUPFAM" id="SSF56420">
    <property type="entry name" value="Peptide deformylase"/>
    <property type="match status" value="1"/>
</dbReference>
<dbReference type="PIRSF" id="PIRSF004749">
    <property type="entry name" value="Pep_def"/>
    <property type="match status" value="1"/>
</dbReference>
<dbReference type="RefSeq" id="WP_212192632.1">
    <property type="nucleotide sequence ID" value="NZ_JAGTAR010000036.1"/>
</dbReference>
<organism evidence="5 6">
    <name type="scientific">Carboxylicivirga sediminis</name>
    <dbReference type="NCBI Taxonomy" id="2006564"/>
    <lineage>
        <taxon>Bacteria</taxon>
        <taxon>Pseudomonadati</taxon>
        <taxon>Bacteroidota</taxon>
        <taxon>Bacteroidia</taxon>
        <taxon>Marinilabiliales</taxon>
        <taxon>Marinilabiliaceae</taxon>
        <taxon>Carboxylicivirga</taxon>
    </lineage>
</organism>
<comment type="function">
    <text evidence="4">Removes the formyl group from the N-terminal Met of newly synthesized proteins. Requires at least a dipeptide for an efficient rate of reaction. N-terminal L-methionine is a prerequisite for activity but the enzyme has broad specificity at other positions.</text>
</comment>
<dbReference type="EMBL" id="JAGTAR010000036">
    <property type="protein sequence ID" value="MBR8537607.1"/>
    <property type="molecule type" value="Genomic_DNA"/>
</dbReference>
<dbReference type="Proteomes" id="UP000679220">
    <property type="component" value="Unassembled WGS sequence"/>
</dbReference>
<protein>
    <recommendedName>
        <fullName evidence="4">Peptide deformylase</fullName>
        <shortName evidence="4">PDF</shortName>
        <ecNumber evidence="4">3.5.1.88</ecNumber>
    </recommendedName>
    <alternativeName>
        <fullName evidence="4">Polypeptide deformylase</fullName>
    </alternativeName>
</protein>